<keyword evidence="3" id="KW-1185">Reference proteome</keyword>
<dbReference type="SUPFAM" id="SSF51905">
    <property type="entry name" value="FAD/NAD(P)-binding domain"/>
    <property type="match status" value="1"/>
</dbReference>
<organism evidence="2 3">
    <name type="scientific">Parafrankia colletiae</name>
    <dbReference type="NCBI Taxonomy" id="573497"/>
    <lineage>
        <taxon>Bacteria</taxon>
        <taxon>Bacillati</taxon>
        <taxon>Actinomycetota</taxon>
        <taxon>Actinomycetes</taxon>
        <taxon>Frankiales</taxon>
        <taxon>Frankiaceae</taxon>
        <taxon>Parafrankia</taxon>
    </lineage>
</organism>
<dbReference type="Gene3D" id="3.50.50.60">
    <property type="entry name" value="FAD/NAD(P)-binding domain"/>
    <property type="match status" value="1"/>
</dbReference>
<protein>
    <submittedName>
        <fullName evidence="2">FAD-dependent oxidoreductase</fullName>
    </submittedName>
</protein>
<dbReference type="InterPro" id="IPR036188">
    <property type="entry name" value="FAD/NAD-bd_sf"/>
</dbReference>
<comment type="caution">
    <text evidence="2">The sequence shown here is derived from an EMBL/GenBank/DDBJ whole genome shotgun (WGS) entry which is preliminary data.</text>
</comment>
<reference evidence="3" key="1">
    <citation type="submission" date="2016-07" db="EMBL/GenBank/DDBJ databases">
        <title>Sequence Frankia sp. strain CcI1.17.</title>
        <authorList>
            <person name="Ghodhbane-Gtari F."/>
            <person name="Swanson E."/>
            <person name="Gueddou A."/>
            <person name="Morris K."/>
            <person name="Hezbri K."/>
            <person name="Ktari A."/>
            <person name="Nouioui I."/>
            <person name="Abebe-Akele F."/>
            <person name="Simpson S."/>
            <person name="Thomas K."/>
            <person name="Gtari M."/>
            <person name="Tisa L.S."/>
            <person name="Hurst S."/>
        </authorList>
    </citation>
    <scope>NUCLEOTIDE SEQUENCE [LARGE SCALE GENOMIC DNA]</scope>
    <source>
        <strain evidence="3">Cc1.17</strain>
    </source>
</reference>
<proteinExistence type="predicted"/>
<dbReference type="OrthoDB" id="9790035at2"/>
<dbReference type="PANTHER" id="PTHR43422:SF3">
    <property type="entry name" value="THIAMINE THIAZOLE SYNTHASE"/>
    <property type="match status" value="1"/>
</dbReference>
<dbReference type="AlphaFoldDB" id="A0A1S1QE84"/>
<dbReference type="PANTHER" id="PTHR43422">
    <property type="entry name" value="THIAMINE THIAZOLE SYNTHASE"/>
    <property type="match status" value="1"/>
</dbReference>
<feature type="region of interest" description="Disordered" evidence="1">
    <location>
        <begin position="1"/>
        <end position="30"/>
    </location>
</feature>
<dbReference type="EMBL" id="MBLM01000135">
    <property type="protein sequence ID" value="OHV33098.1"/>
    <property type="molecule type" value="Genomic_DNA"/>
</dbReference>
<gene>
    <name evidence="2" type="ORF">CC117_24010</name>
</gene>
<evidence type="ECO:0000313" key="2">
    <source>
        <dbReference type="EMBL" id="OHV33098.1"/>
    </source>
</evidence>
<name>A0A1S1QE84_9ACTN</name>
<evidence type="ECO:0000256" key="1">
    <source>
        <dbReference type="SAM" id="MobiDB-lite"/>
    </source>
</evidence>
<dbReference type="Proteomes" id="UP000179627">
    <property type="component" value="Unassembled WGS sequence"/>
</dbReference>
<evidence type="ECO:0000313" key="3">
    <source>
        <dbReference type="Proteomes" id="UP000179627"/>
    </source>
</evidence>
<accession>A0A1S1QE84</accession>
<sequence length="498" mass="52097">MPLRCRGTGVTQPDVNGGGPVNSGPGHAVNGGPAGTRAVVLGASVAGLLAARVLADHVDEVIIVEGDDVTGSAHGRHRGGAAQGRHLHALMERGRQILEELFPGLTAELAAGGVPAAETLVGTRWYFDGARVAPASTGLTSVLASRPVLEAALRARTLARPGARLLPGVRAVGLAPAGTTRVAGVRIRPLAGDAPARVLAADLVVDATGRGTRGPEWLEELGLARPRADSVDVDLAYASRTYRRRPGELGGDFGVIISTLPGRRGGGAVAQEGDRWIVTLAGMLGDHPPVDPDGYDRFAASLPAGDIHRLIQGAQPLDDPVRYRFRTSRWLRYDRLRPGADGFLAIGDALCAFNPLYAQGMTVAAQQALALRDCLQSAATGVSGAAGLAGAARLDGLARRYFAAAAGPTSRAWSIATDSDLRYREIPGRRGLRTRVINAYVPRVQAATRADPVLARALLRVVNLVEPSSTLLAPAVLARTVRFGLRRIRTLPPNNENG</sequence>